<feature type="signal peptide" evidence="9">
    <location>
        <begin position="1"/>
        <end position="20"/>
    </location>
</feature>
<dbReference type="HOGENOM" id="CLU_448575_0_0_1"/>
<organism evidence="12 13">
    <name type="scientific">Nematostella vectensis</name>
    <name type="common">Starlet sea anemone</name>
    <dbReference type="NCBI Taxonomy" id="45351"/>
    <lineage>
        <taxon>Eukaryota</taxon>
        <taxon>Metazoa</taxon>
        <taxon>Cnidaria</taxon>
        <taxon>Anthozoa</taxon>
        <taxon>Hexacorallia</taxon>
        <taxon>Actiniaria</taxon>
        <taxon>Edwardsiidae</taxon>
        <taxon>Nematostella</taxon>
    </lineage>
</organism>
<dbReference type="eggNOG" id="KOG4193">
    <property type="taxonomic scope" value="Eukaryota"/>
</dbReference>
<dbReference type="InterPro" id="IPR018097">
    <property type="entry name" value="EGF_Ca-bd_CS"/>
</dbReference>
<keyword evidence="8" id="KW-1133">Transmembrane helix</keyword>
<evidence type="ECO:0000256" key="4">
    <source>
        <dbReference type="ARBA" id="ARBA00022737"/>
    </source>
</evidence>
<dbReference type="PROSITE" id="PS00010">
    <property type="entry name" value="ASX_HYDROXYL"/>
    <property type="match status" value="2"/>
</dbReference>
<keyword evidence="5" id="KW-1015">Disulfide bond</keyword>
<dbReference type="EMBL" id="DS469625">
    <property type="protein sequence ID" value="EDO38499.1"/>
    <property type="molecule type" value="Genomic_DNA"/>
</dbReference>
<keyword evidence="8" id="KW-0472">Membrane</keyword>
<dbReference type="InParanoid" id="A7SCV1"/>
<dbReference type="PROSITE" id="PS50022">
    <property type="entry name" value="FA58C_3"/>
    <property type="match status" value="1"/>
</dbReference>
<evidence type="ECO:0000256" key="3">
    <source>
        <dbReference type="ARBA" id="ARBA00022729"/>
    </source>
</evidence>
<dbReference type="InterPro" id="IPR008979">
    <property type="entry name" value="Galactose-bd-like_sf"/>
</dbReference>
<dbReference type="InterPro" id="IPR000742">
    <property type="entry name" value="EGF"/>
</dbReference>
<dbReference type="Proteomes" id="UP000001593">
    <property type="component" value="Unassembled WGS sequence"/>
</dbReference>
<evidence type="ECO:0000256" key="5">
    <source>
        <dbReference type="ARBA" id="ARBA00023157"/>
    </source>
</evidence>
<dbReference type="Pfam" id="PF07645">
    <property type="entry name" value="EGF_CA"/>
    <property type="match status" value="3"/>
</dbReference>
<feature type="domain" description="F5/8 type C" evidence="10">
    <location>
        <begin position="262"/>
        <end position="371"/>
    </location>
</feature>
<evidence type="ECO:0000256" key="8">
    <source>
        <dbReference type="SAM" id="Phobius"/>
    </source>
</evidence>
<evidence type="ECO:0000259" key="11">
    <source>
        <dbReference type="PROSITE" id="PS50026"/>
    </source>
</evidence>
<dbReference type="CDD" id="cd00054">
    <property type="entry name" value="EGF_CA"/>
    <property type="match status" value="2"/>
</dbReference>
<reference evidence="12 13" key="1">
    <citation type="journal article" date="2007" name="Science">
        <title>Sea anemone genome reveals ancestral eumetazoan gene repertoire and genomic organization.</title>
        <authorList>
            <person name="Putnam N.H."/>
            <person name="Srivastava M."/>
            <person name="Hellsten U."/>
            <person name="Dirks B."/>
            <person name="Chapman J."/>
            <person name="Salamov A."/>
            <person name="Terry A."/>
            <person name="Shapiro H."/>
            <person name="Lindquist E."/>
            <person name="Kapitonov V.V."/>
            <person name="Jurka J."/>
            <person name="Genikhovich G."/>
            <person name="Grigoriev I.V."/>
            <person name="Lucas S.M."/>
            <person name="Steele R.E."/>
            <person name="Finnerty J.R."/>
            <person name="Technau U."/>
            <person name="Martindale M.Q."/>
            <person name="Rokhsar D.S."/>
        </authorList>
    </citation>
    <scope>NUCLEOTIDE SEQUENCE [LARGE SCALE GENOMIC DNA]</scope>
    <source>
        <strain evidence="13">CH2 X CH6</strain>
    </source>
</reference>
<evidence type="ECO:0000256" key="7">
    <source>
        <dbReference type="SAM" id="MobiDB-lite"/>
    </source>
</evidence>
<dbReference type="InterPro" id="IPR001881">
    <property type="entry name" value="EGF-like_Ca-bd_dom"/>
</dbReference>
<feature type="domain" description="EGF-like" evidence="11">
    <location>
        <begin position="509"/>
        <end position="549"/>
    </location>
</feature>
<sequence>MRHLLAVGILLLAASHCCIAQNPPPEGQDSPEETEDPASTTSQTDLKTESEKDPVIPTSPSDLKSGKKKDIGLIGIKDNGYVAFYLRGKYLGQEHGTVKMEILNHFQIKGKPVAKMDFPRQNVIIDRAPLRGLMKKGKEIMAPLGVDGNNQSLYVPAMIAREEKNGNYLLRPVCNMKAPPAGVYYSFIHPYVGRKNMKASSELNAHVPAFHGRLYTPNKSKWCPKGSDTESPWLQILACYCHVCKIRNHIRDDNFFVTVCNMKAPPAGVYYSFIHPYVGRKNMKASSELNAHVPAFHGRLYTPNKSKWCPKGSDTESPWLQVDLNGRFYICSVSVTGMQSFHTPFEPKRGDSEPAYIINFKISVSNDEEQWRFIEENGKEKHSLLHSFYYVSRRSRSDESSFFSTTGSTHERTGYVCNLQNDCDNIPDAECSHEGNAPGSYTCRCMAGYRGPKTTFSPHHARNVSCTDIDECADKQSRCPNNAVCKNTAGSYDCVCKKGFEMSDGECKDIDECSLKPAKCSSNSICSNTQGSYKCECGEGFKMQGNVCIVSQMPLVSNVKVETATNGDVIPSPAEHSSIVYIVLSHVFVAIAAASMTTAGFLYYLLKKK</sequence>
<feature type="region of interest" description="Disordered" evidence="7">
    <location>
        <begin position="21"/>
        <end position="67"/>
    </location>
</feature>
<dbReference type="InterPro" id="IPR000421">
    <property type="entry name" value="FA58C"/>
</dbReference>
<evidence type="ECO:0000256" key="2">
    <source>
        <dbReference type="ARBA" id="ARBA00022536"/>
    </source>
</evidence>
<dbReference type="SMART" id="SM00179">
    <property type="entry name" value="EGF_CA"/>
    <property type="match status" value="3"/>
</dbReference>
<keyword evidence="2 6" id="KW-0245">EGF-like domain</keyword>
<evidence type="ECO:0000259" key="10">
    <source>
        <dbReference type="PROSITE" id="PS50022"/>
    </source>
</evidence>
<keyword evidence="13" id="KW-1185">Reference proteome</keyword>
<dbReference type="SMART" id="SM00181">
    <property type="entry name" value="EGF"/>
    <property type="match status" value="3"/>
</dbReference>
<evidence type="ECO:0000313" key="13">
    <source>
        <dbReference type="Proteomes" id="UP000001593"/>
    </source>
</evidence>
<evidence type="ECO:0000256" key="6">
    <source>
        <dbReference type="PROSITE-ProRule" id="PRU00076"/>
    </source>
</evidence>
<feature type="domain" description="EGF-like" evidence="11">
    <location>
        <begin position="413"/>
        <end position="455"/>
    </location>
</feature>
<dbReference type="FunFam" id="2.10.25.10:FF:000038">
    <property type="entry name" value="Fibrillin 2"/>
    <property type="match status" value="2"/>
</dbReference>
<dbReference type="Gene3D" id="2.60.120.260">
    <property type="entry name" value="Galactose-binding domain-like"/>
    <property type="match status" value="1"/>
</dbReference>
<dbReference type="CDD" id="cd00053">
    <property type="entry name" value="EGF"/>
    <property type="match status" value="1"/>
</dbReference>
<dbReference type="InterPro" id="IPR050751">
    <property type="entry name" value="ECM_structural_protein"/>
</dbReference>
<keyword evidence="8" id="KW-0812">Transmembrane</keyword>
<dbReference type="Gene3D" id="2.10.25.10">
    <property type="entry name" value="Laminin"/>
    <property type="match status" value="3"/>
</dbReference>
<dbReference type="PROSITE" id="PS01187">
    <property type="entry name" value="EGF_CA"/>
    <property type="match status" value="1"/>
</dbReference>
<gene>
    <name evidence="12" type="ORF">NEMVEDRAFT_v1g210294</name>
</gene>
<protein>
    <submittedName>
        <fullName evidence="12">Uncharacterized protein</fullName>
    </submittedName>
</protein>
<dbReference type="SUPFAM" id="SSF57184">
    <property type="entry name" value="Growth factor receptor domain"/>
    <property type="match status" value="1"/>
</dbReference>
<feature type="domain" description="EGF-like" evidence="11">
    <location>
        <begin position="468"/>
        <end position="506"/>
    </location>
</feature>
<comment type="similarity">
    <text evidence="1">Belongs to the EGF domain peptide family.</text>
</comment>
<dbReference type="PROSITE" id="PS01186">
    <property type="entry name" value="EGF_2"/>
    <property type="match status" value="1"/>
</dbReference>
<accession>A7SCV1</accession>
<dbReference type="PANTHER" id="PTHR24034:SF89">
    <property type="entry name" value="COMPLEMENT COMPONENT C1Q RECEPTOR"/>
    <property type="match status" value="1"/>
</dbReference>
<evidence type="ECO:0000256" key="1">
    <source>
        <dbReference type="ARBA" id="ARBA00006373"/>
    </source>
</evidence>
<dbReference type="GO" id="GO:0005509">
    <property type="term" value="F:calcium ion binding"/>
    <property type="evidence" value="ECO:0007669"/>
    <property type="project" value="InterPro"/>
</dbReference>
<evidence type="ECO:0000313" key="12">
    <source>
        <dbReference type="EMBL" id="EDO38499.1"/>
    </source>
</evidence>
<name>A7SCV1_NEMVE</name>
<keyword evidence="3 9" id="KW-0732">Signal</keyword>
<dbReference type="PANTHER" id="PTHR24034">
    <property type="entry name" value="EGF-LIKE DOMAIN-CONTAINING PROTEIN"/>
    <property type="match status" value="1"/>
</dbReference>
<keyword evidence="4" id="KW-0677">Repeat</keyword>
<dbReference type="SUPFAM" id="SSF49785">
    <property type="entry name" value="Galactose-binding domain-like"/>
    <property type="match status" value="1"/>
</dbReference>
<comment type="caution">
    <text evidence="6">Lacks conserved residue(s) required for the propagation of feature annotation.</text>
</comment>
<dbReference type="InterPro" id="IPR000152">
    <property type="entry name" value="EGF-type_Asp/Asn_hydroxyl_site"/>
</dbReference>
<dbReference type="InterPro" id="IPR049883">
    <property type="entry name" value="NOTCH1_EGF-like"/>
</dbReference>
<evidence type="ECO:0000256" key="9">
    <source>
        <dbReference type="SAM" id="SignalP"/>
    </source>
</evidence>
<feature type="chain" id="PRO_5002714982" evidence="9">
    <location>
        <begin position="21"/>
        <end position="609"/>
    </location>
</feature>
<dbReference type="AlphaFoldDB" id="A7SCV1"/>
<feature type="transmembrane region" description="Helical" evidence="8">
    <location>
        <begin position="579"/>
        <end position="606"/>
    </location>
</feature>
<proteinExistence type="inferred from homology"/>
<dbReference type="PROSITE" id="PS50026">
    <property type="entry name" value="EGF_3"/>
    <property type="match status" value="3"/>
</dbReference>
<dbReference type="InterPro" id="IPR009030">
    <property type="entry name" value="Growth_fac_rcpt_cys_sf"/>
</dbReference>